<sequence length="282" mass="30185">MAKAKKFRVAVAGDTIDGRVIEPQWLRDAVDTFNPSTYGVRVNVEHIRGLSGDKPFGMVGDVIGLSVQDDDIVIDGKTEKRTALYAEIRPNERALELNKSDQKVFTSIELRENFAGTGKIGLLGIAVTDTPASIATHRLEFSKVHQTIIVPGKAGQEIAFKFDVDAPSENQTLLASTLSILKDAVTALTGTKPEAPAAPVIAPAAPAATDDKFAAALTAVTGVIEAQAKATAEQFTSLTNLFETQQREFTALKTKFETEPAPQQFNRAPISGGGDKDNAFVF</sequence>
<keyword evidence="2" id="KW-1185">Reference proteome</keyword>
<dbReference type="Pfam" id="PF05929">
    <property type="entry name" value="Phage_GPO"/>
    <property type="match status" value="1"/>
</dbReference>
<dbReference type="InterPro" id="IPR009228">
    <property type="entry name" value="Capsid_scaffold_GpO"/>
</dbReference>
<name>A0ABT5HTC4_9CAUL</name>
<dbReference type="RefSeq" id="WP_272747758.1">
    <property type="nucleotide sequence ID" value="NZ_JAQQKX010000005.1"/>
</dbReference>
<protein>
    <submittedName>
        <fullName evidence="1">GPO family capsid scaffolding protein</fullName>
    </submittedName>
</protein>
<accession>A0ABT5HTC4</accession>
<reference evidence="1 2" key="1">
    <citation type="submission" date="2023-01" db="EMBL/GenBank/DDBJ databases">
        <title>Novel species of the genus Asticcacaulis isolated from rivers.</title>
        <authorList>
            <person name="Lu H."/>
        </authorList>
    </citation>
    <scope>NUCLEOTIDE SEQUENCE [LARGE SCALE GENOMIC DNA]</scope>
    <source>
        <strain evidence="1 2">BYS171W</strain>
    </source>
</reference>
<organism evidence="1 2">
    <name type="scientific">Asticcacaulis aquaticus</name>
    <dbReference type="NCBI Taxonomy" id="2984212"/>
    <lineage>
        <taxon>Bacteria</taxon>
        <taxon>Pseudomonadati</taxon>
        <taxon>Pseudomonadota</taxon>
        <taxon>Alphaproteobacteria</taxon>
        <taxon>Caulobacterales</taxon>
        <taxon>Caulobacteraceae</taxon>
        <taxon>Asticcacaulis</taxon>
    </lineage>
</organism>
<evidence type="ECO:0000313" key="2">
    <source>
        <dbReference type="Proteomes" id="UP001214854"/>
    </source>
</evidence>
<comment type="caution">
    <text evidence="1">The sequence shown here is derived from an EMBL/GenBank/DDBJ whole genome shotgun (WGS) entry which is preliminary data.</text>
</comment>
<dbReference type="EMBL" id="JAQQKX010000005">
    <property type="protein sequence ID" value="MDC7683284.1"/>
    <property type="molecule type" value="Genomic_DNA"/>
</dbReference>
<dbReference type="Proteomes" id="UP001214854">
    <property type="component" value="Unassembled WGS sequence"/>
</dbReference>
<gene>
    <name evidence="1" type="ORF">PQU92_08345</name>
</gene>
<proteinExistence type="predicted"/>
<evidence type="ECO:0000313" key="1">
    <source>
        <dbReference type="EMBL" id="MDC7683284.1"/>
    </source>
</evidence>